<feature type="domain" description="YrhK" evidence="1">
    <location>
        <begin position="23"/>
        <end position="78"/>
    </location>
</feature>
<dbReference type="EMBL" id="CP002475">
    <property type="protein sequence ID" value="ADW07641.1"/>
    <property type="molecule type" value="Genomic_DNA"/>
</dbReference>
<sequence length="105" mass="11763">MKSAPDSTPLVIHVGREELVIKRRYEVASIANDALIALWFVTGSIMFFSERWTIAGTWCFLAGSIELLVRPAIRLTRHLHLQRVHSRALWSHSAAAASSDGSQDY</sequence>
<dbReference type="OrthoDB" id="5519470at2"/>
<organism evidence="2 3">
    <name type="scientific">Streptomyces pratensis (strain ATCC 33331 / IAF-45CD)</name>
    <dbReference type="NCBI Taxonomy" id="591167"/>
    <lineage>
        <taxon>Bacteria</taxon>
        <taxon>Bacillati</taxon>
        <taxon>Actinomycetota</taxon>
        <taxon>Actinomycetes</taxon>
        <taxon>Kitasatosporales</taxon>
        <taxon>Streptomycetaceae</taxon>
        <taxon>Streptomyces</taxon>
    </lineage>
</organism>
<gene>
    <name evidence="2" type="ordered locus">Sfla_6268</name>
</gene>
<dbReference type="AlphaFoldDB" id="A0A8D3WSD2"/>
<evidence type="ECO:0000313" key="3">
    <source>
        <dbReference type="Proteomes" id="UP000002066"/>
    </source>
</evidence>
<proteinExistence type="predicted"/>
<dbReference type="InterPro" id="IPR025424">
    <property type="entry name" value="YrhK_domain"/>
</dbReference>
<protein>
    <recommendedName>
        <fullName evidence="1">YrhK domain-containing protein</fullName>
    </recommendedName>
</protein>
<evidence type="ECO:0000313" key="2">
    <source>
        <dbReference type="EMBL" id="ADW07641.1"/>
    </source>
</evidence>
<accession>A0A8D3WSD2</accession>
<reference evidence="2 3" key="1">
    <citation type="submission" date="2011-01" db="EMBL/GenBank/DDBJ databases">
        <title>Complete sequence of chromosome of Streptomyces flavogriseus ATCC 33331.</title>
        <authorList>
            <consortium name="US DOE Joint Genome Institute"/>
            <person name="Lucas S."/>
            <person name="Copeland A."/>
            <person name="Lapidus A."/>
            <person name="Cheng J.-F."/>
            <person name="Goodwin L."/>
            <person name="Pitluck S."/>
            <person name="Davenport K."/>
            <person name="Detter J.C."/>
            <person name="Han C."/>
            <person name="Tapia R."/>
            <person name="Land M."/>
            <person name="Hauser L."/>
            <person name="Kyrpides N."/>
            <person name="Ivanova N."/>
            <person name="Ovchinnikova G."/>
            <person name="Pagani I."/>
            <person name="Brumm P."/>
            <person name="Mead D."/>
            <person name="Woyke T."/>
        </authorList>
    </citation>
    <scope>NUCLEOTIDE SEQUENCE [LARGE SCALE GENOMIC DNA]</scope>
    <source>
        <strain evidence="3">ATCC 33331 / IAF-45CD</strain>
    </source>
</reference>
<evidence type="ECO:0000259" key="1">
    <source>
        <dbReference type="Pfam" id="PF14145"/>
    </source>
</evidence>
<dbReference type="KEGG" id="sfa:Sfla_6268"/>
<dbReference type="Proteomes" id="UP000002066">
    <property type="component" value="Chromosome"/>
</dbReference>
<dbReference type="Pfam" id="PF14145">
    <property type="entry name" value="YrhK"/>
    <property type="match status" value="1"/>
</dbReference>
<name>A0A8D3WSD2_STRFA</name>